<feature type="non-terminal residue" evidence="1">
    <location>
        <position position="1"/>
    </location>
</feature>
<accession>A0A9N9JY06</accession>
<keyword evidence="2" id="KW-1185">Reference proteome</keyword>
<reference evidence="1" key="1">
    <citation type="submission" date="2021-06" db="EMBL/GenBank/DDBJ databases">
        <authorList>
            <person name="Kallberg Y."/>
            <person name="Tangrot J."/>
            <person name="Rosling A."/>
        </authorList>
    </citation>
    <scope>NUCLEOTIDE SEQUENCE</scope>
    <source>
        <strain evidence="1">IN212</strain>
    </source>
</reference>
<evidence type="ECO:0000313" key="2">
    <source>
        <dbReference type="Proteomes" id="UP000789396"/>
    </source>
</evidence>
<dbReference type="Proteomes" id="UP000789396">
    <property type="component" value="Unassembled WGS sequence"/>
</dbReference>
<dbReference type="AlphaFoldDB" id="A0A9N9JY06"/>
<proteinExistence type="predicted"/>
<dbReference type="EMBL" id="CAJVPZ010069354">
    <property type="protein sequence ID" value="CAG8798917.1"/>
    <property type="molecule type" value="Genomic_DNA"/>
</dbReference>
<comment type="caution">
    <text evidence="1">The sequence shown here is derived from an EMBL/GenBank/DDBJ whole genome shotgun (WGS) entry which is preliminary data.</text>
</comment>
<dbReference type="OrthoDB" id="2482496at2759"/>
<protein>
    <submittedName>
        <fullName evidence="1">17574_t:CDS:1</fullName>
    </submittedName>
</protein>
<feature type="non-terminal residue" evidence="1">
    <location>
        <position position="120"/>
    </location>
</feature>
<gene>
    <name evidence="1" type="ORF">RFULGI_LOCUS17533</name>
</gene>
<name>A0A9N9JY06_9GLOM</name>
<organism evidence="1 2">
    <name type="scientific">Racocetra fulgida</name>
    <dbReference type="NCBI Taxonomy" id="60492"/>
    <lineage>
        <taxon>Eukaryota</taxon>
        <taxon>Fungi</taxon>
        <taxon>Fungi incertae sedis</taxon>
        <taxon>Mucoromycota</taxon>
        <taxon>Glomeromycotina</taxon>
        <taxon>Glomeromycetes</taxon>
        <taxon>Diversisporales</taxon>
        <taxon>Gigasporaceae</taxon>
        <taxon>Racocetra</taxon>
    </lineage>
</organism>
<sequence>SSFPKKNFRKPRDQNVYDSIRDADTLLHDAIQENSVKKIQEVQDQLKLRAFTLRVAEEEGWKVAAKIPKPTSGVSDEFQDLLQEARKSARLEERVGCYNQGGWFNKRENYRRAYFAPYPQ</sequence>
<evidence type="ECO:0000313" key="1">
    <source>
        <dbReference type="EMBL" id="CAG8798917.1"/>
    </source>
</evidence>